<name>A0A259U0Z7_9BACT</name>
<dbReference type="Proteomes" id="UP000216446">
    <property type="component" value="Unassembled WGS sequence"/>
</dbReference>
<sequence length="280" mass="29269">MSDPTIVAGRNPVRELLDAEPSRIEKIMLARGSGRIEGALEKVRKAASAAGVPVQMVPQQALERSAKGAVHQGVVALVAPIAYRDVDELLSQIAPTNDEVRERKPLVLALDGVEDPHNYGAIIRSGVGAGVDAMVVTEKGMAPLSATAVKASAGTALQAPLARTRDLGRALGAMKERGYWVVGLEAAPEADSRATTVWDWDWDRATVLVIGSEGRGLSVGVRKACDGLAAIPMRGPAESLNASVAAGVALFIATKDRPASTWGTSEWGMPEAEPNAPEGE</sequence>
<dbReference type="Pfam" id="PF00588">
    <property type="entry name" value="SpoU_methylase"/>
    <property type="match status" value="1"/>
</dbReference>
<dbReference type="GO" id="GO:0005829">
    <property type="term" value="C:cytosol"/>
    <property type="evidence" value="ECO:0007669"/>
    <property type="project" value="TreeGrafter"/>
</dbReference>
<comment type="caution">
    <text evidence="5">The sequence shown here is derived from an EMBL/GenBank/DDBJ whole genome shotgun (WGS) entry which is preliminary data.</text>
</comment>
<dbReference type="PANTHER" id="PTHR46429:SF1">
    <property type="entry name" value="23S RRNA (GUANOSINE-2'-O-)-METHYLTRANSFERASE RLMB"/>
    <property type="match status" value="1"/>
</dbReference>
<dbReference type="GO" id="GO:0006396">
    <property type="term" value="P:RNA processing"/>
    <property type="evidence" value="ECO:0007669"/>
    <property type="project" value="InterPro"/>
</dbReference>
<dbReference type="InParanoid" id="A0A259U0Z7"/>
<feature type="domain" description="RNA 2-O ribose methyltransferase substrate binding" evidence="4">
    <location>
        <begin position="6"/>
        <end position="84"/>
    </location>
</feature>
<evidence type="ECO:0000259" key="4">
    <source>
        <dbReference type="SMART" id="SM00967"/>
    </source>
</evidence>
<evidence type="ECO:0000256" key="3">
    <source>
        <dbReference type="SAM" id="MobiDB-lite"/>
    </source>
</evidence>
<accession>A0A259U0Z7</accession>
<dbReference type="Gene3D" id="3.40.1280.10">
    <property type="match status" value="1"/>
</dbReference>
<evidence type="ECO:0000256" key="1">
    <source>
        <dbReference type="ARBA" id="ARBA00022603"/>
    </source>
</evidence>
<dbReference type="OrthoDB" id="9794400at2"/>
<dbReference type="Gene3D" id="3.30.1330.30">
    <property type="match status" value="1"/>
</dbReference>
<dbReference type="FunCoup" id="A0A259U0Z7">
    <property type="interactions" value="450"/>
</dbReference>
<dbReference type="InterPro" id="IPR001537">
    <property type="entry name" value="SpoU_MeTrfase"/>
</dbReference>
<dbReference type="InterPro" id="IPR029028">
    <property type="entry name" value="Alpha/beta_knot_MTases"/>
</dbReference>
<dbReference type="SUPFAM" id="SSF55315">
    <property type="entry name" value="L30e-like"/>
    <property type="match status" value="1"/>
</dbReference>
<feature type="region of interest" description="Disordered" evidence="3">
    <location>
        <begin position="259"/>
        <end position="280"/>
    </location>
</feature>
<keyword evidence="6" id="KW-1185">Reference proteome</keyword>
<gene>
    <name evidence="5" type="ORF">BSZ36_12305</name>
</gene>
<protein>
    <submittedName>
        <fullName evidence="5">23S rRNA (Guanosine(2251)-2'-O)-methyltransferase RlmB</fullName>
    </submittedName>
</protein>
<dbReference type="SMART" id="SM00967">
    <property type="entry name" value="SpoU_sub_bind"/>
    <property type="match status" value="1"/>
</dbReference>
<keyword evidence="1 5" id="KW-0489">Methyltransferase</keyword>
<proteinExistence type="predicted"/>
<dbReference type="InterPro" id="IPR004441">
    <property type="entry name" value="rRNA_MeTrfase_TrmH"/>
</dbReference>
<dbReference type="GO" id="GO:0003723">
    <property type="term" value="F:RNA binding"/>
    <property type="evidence" value="ECO:0007669"/>
    <property type="project" value="InterPro"/>
</dbReference>
<keyword evidence="2 5" id="KW-0808">Transferase</keyword>
<dbReference type="PANTHER" id="PTHR46429">
    <property type="entry name" value="23S RRNA (GUANOSINE-2'-O-)-METHYLTRANSFERASE RLMB"/>
    <property type="match status" value="1"/>
</dbReference>
<dbReference type="Pfam" id="PF08032">
    <property type="entry name" value="SpoU_sub_bind"/>
    <property type="match status" value="1"/>
</dbReference>
<dbReference type="EMBL" id="MQWB01000001">
    <property type="protein sequence ID" value="OZC03695.1"/>
    <property type="molecule type" value="Genomic_DNA"/>
</dbReference>
<dbReference type="NCBIfam" id="TIGR00186">
    <property type="entry name" value="rRNA_methyl_3"/>
    <property type="match status" value="1"/>
</dbReference>
<dbReference type="InterPro" id="IPR013123">
    <property type="entry name" value="SpoU_subst-bd"/>
</dbReference>
<evidence type="ECO:0000313" key="6">
    <source>
        <dbReference type="Proteomes" id="UP000216446"/>
    </source>
</evidence>
<dbReference type="SUPFAM" id="SSF75217">
    <property type="entry name" value="alpha/beta knot"/>
    <property type="match status" value="1"/>
</dbReference>
<dbReference type="RefSeq" id="WP_094549342.1">
    <property type="nucleotide sequence ID" value="NZ_MQWB01000001.1"/>
</dbReference>
<organism evidence="5 6">
    <name type="scientific">Rubricoccus marinus</name>
    <dbReference type="NCBI Taxonomy" id="716817"/>
    <lineage>
        <taxon>Bacteria</taxon>
        <taxon>Pseudomonadati</taxon>
        <taxon>Rhodothermota</taxon>
        <taxon>Rhodothermia</taxon>
        <taxon>Rhodothermales</taxon>
        <taxon>Rubricoccaceae</taxon>
        <taxon>Rubricoccus</taxon>
    </lineage>
</organism>
<dbReference type="GO" id="GO:0032259">
    <property type="term" value="P:methylation"/>
    <property type="evidence" value="ECO:0007669"/>
    <property type="project" value="UniProtKB-KW"/>
</dbReference>
<dbReference type="GO" id="GO:0008173">
    <property type="term" value="F:RNA methyltransferase activity"/>
    <property type="evidence" value="ECO:0007669"/>
    <property type="project" value="InterPro"/>
</dbReference>
<evidence type="ECO:0000313" key="5">
    <source>
        <dbReference type="EMBL" id="OZC03695.1"/>
    </source>
</evidence>
<dbReference type="InterPro" id="IPR029026">
    <property type="entry name" value="tRNA_m1G_MTases_N"/>
</dbReference>
<dbReference type="CDD" id="cd18103">
    <property type="entry name" value="SpoU-like_RlmB"/>
    <property type="match status" value="1"/>
</dbReference>
<evidence type="ECO:0000256" key="2">
    <source>
        <dbReference type="ARBA" id="ARBA00022679"/>
    </source>
</evidence>
<dbReference type="AlphaFoldDB" id="A0A259U0Z7"/>
<dbReference type="InterPro" id="IPR029064">
    <property type="entry name" value="Ribosomal_eL30-like_sf"/>
</dbReference>
<reference evidence="5 6" key="1">
    <citation type="submission" date="2016-11" db="EMBL/GenBank/DDBJ databases">
        <title>Study of marine rhodopsin-containing bacteria.</title>
        <authorList>
            <person name="Yoshizawa S."/>
            <person name="Kumagai Y."/>
            <person name="Kogure K."/>
        </authorList>
    </citation>
    <scope>NUCLEOTIDE SEQUENCE [LARGE SCALE GENOMIC DNA]</scope>
    <source>
        <strain evidence="5 6">SG-29</strain>
    </source>
</reference>